<accession>A0A5N6M5W3</accession>
<dbReference type="Proteomes" id="UP000326396">
    <property type="component" value="Linkage Group LG7"/>
</dbReference>
<dbReference type="PROSITE" id="PS51257">
    <property type="entry name" value="PROKAR_LIPOPROTEIN"/>
    <property type="match status" value="1"/>
</dbReference>
<name>A0A5N6M5W3_9ASTR</name>
<evidence type="ECO:0000313" key="3">
    <source>
        <dbReference type="Proteomes" id="UP000326396"/>
    </source>
</evidence>
<dbReference type="AlphaFoldDB" id="A0A5N6M5W3"/>
<evidence type="ECO:0000313" key="2">
    <source>
        <dbReference type="EMBL" id="KAD3069304.1"/>
    </source>
</evidence>
<keyword evidence="3" id="KW-1185">Reference proteome</keyword>
<evidence type="ECO:0000256" key="1">
    <source>
        <dbReference type="SAM" id="Phobius"/>
    </source>
</evidence>
<keyword evidence="1" id="KW-0472">Membrane</keyword>
<dbReference type="EMBL" id="SZYD01000017">
    <property type="protein sequence ID" value="KAD3069304.1"/>
    <property type="molecule type" value="Genomic_DNA"/>
</dbReference>
<keyword evidence="1" id="KW-1133">Transmembrane helix</keyword>
<sequence>MRLSIACNSAAILLDKRFTCDCQLVSNSGLGCGFHILNKGLATIIAKNRAIKMESFMDAHGTWDAIVTPVGVDIASHLLGYHIWSIGFYGRRFNWARQICRCWKQYWFPATLFTGPSYKNGLWHDDVEGTRGAQEWHGASCWSCHKRGVSAAPGDMDLAIRNLQVTRSMLDDHVKKVAVISTVVSLLHTAVLLPLLSVFLHLSSHLLRLHCPIRFQISVIAYSSTIKTSSPRFSPSSSN</sequence>
<gene>
    <name evidence="2" type="ORF">E3N88_37184</name>
</gene>
<organism evidence="2 3">
    <name type="scientific">Mikania micrantha</name>
    <name type="common">bitter vine</name>
    <dbReference type="NCBI Taxonomy" id="192012"/>
    <lineage>
        <taxon>Eukaryota</taxon>
        <taxon>Viridiplantae</taxon>
        <taxon>Streptophyta</taxon>
        <taxon>Embryophyta</taxon>
        <taxon>Tracheophyta</taxon>
        <taxon>Spermatophyta</taxon>
        <taxon>Magnoliopsida</taxon>
        <taxon>eudicotyledons</taxon>
        <taxon>Gunneridae</taxon>
        <taxon>Pentapetalae</taxon>
        <taxon>asterids</taxon>
        <taxon>campanulids</taxon>
        <taxon>Asterales</taxon>
        <taxon>Asteraceae</taxon>
        <taxon>Asteroideae</taxon>
        <taxon>Heliantheae alliance</taxon>
        <taxon>Eupatorieae</taxon>
        <taxon>Mikania</taxon>
    </lineage>
</organism>
<keyword evidence="1" id="KW-0812">Transmembrane</keyword>
<proteinExistence type="predicted"/>
<comment type="caution">
    <text evidence="2">The sequence shown here is derived from an EMBL/GenBank/DDBJ whole genome shotgun (WGS) entry which is preliminary data.</text>
</comment>
<feature type="transmembrane region" description="Helical" evidence="1">
    <location>
        <begin position="177"/>
        <end position="200"/>
    </location>
</feature>
<protein>
    <submittedName>
        <fullName evidence="2">Uncharacterized protein</fullName>
    </submittedName>
</protein>
<reference evidence="2 3" key="1">
    <citation type="submission" date="2019-05" db="EMBL/GenBank/DDBJ databases">
        <title>Mikania micrantha, genome provides insights into the molecular mechanism of rapid growth.</title>
        <authorList>
            <person name="Liu B."/>
        </authorList>
    </citation>
    <scope>NUCLEOTIDE SEQUENCE [LARGE SCALE GENOMIC DNA]</scope>
    <source>
        <strain evidence="2">NLD-2019</strain>
        <tissue evidence="2">Leaf</tissue>
    </source>
</reference>